<evidence type="ECO:0000256" key="3">
    <source>
        <dbReference type="ARBA" id="ARBA00022692"/>
    </source>
</evidence>
<feature type="transmembrane region" description="Helical" evidence="12">
    <location>
        <begin position="225"/>
        <end position="249"/>
    </location>
</feature>
<dbReference type="SMART" id="SM00116">
    <property type="entry name" value="CBS"/>
    <property type="match status" value="2"/>
</dbReference>
<dbReference type="CDD" id="cd02205">
    <property type="entry name" value="CBS_pair_SF"/>
    <property type="match status" value="1"/>
</dbReference>
<comment type="caution">
    <text evidence="14">The sequence shown here is derived from an EMBL/GenBank/DDBJ whole genome shotgun (WGS) entry which is preliminary data.</text>
</comment>
<dbReference type="PRINTS" id="PR00762">
    <property type="entry name" value="CLCHANNEL"/>
</dbReference>
<feature type="transmembrane region" description="Helical" evidence="12">
    <location>
        <begin position="419"/>
        <end position="440"/>
    </location>
</feature>
<dbReference type="Pfam" id="PF00654">
    <property type="entry name" value="Voltage_CLC"/>
    <property type="match status" value="1"/>
</dbReference>
<feature type="transmembrane region" description="Helical" evidence="12">
    <location>
        <begin position="337"/>
        <end position="356"/>
    </location>
</feature>
<organism evidence="14 15">
    <name type="scientific">Nitrospirillum amazonense</name>
    <dbReference type="NCBI Taxonomy" id="28077"/>
    <lineage>
        <taxon>Bacteria</taxon>
        <taxon>Pseudomonadati</taxon>
        <taxon>Pseudomonadota</taxon>
        <taxon>Alphaproteobacteria</taxon>
        <taxon>Rhodospirillales</taxon>
        <taxon>Azospirillaceae</taxon>
        <taxon>Nitrospirillum</taxon>
    </lineage>
</organism>
<feature type="transmembrane region" description="Helical" evidence="12">
    <location>
        <begin position="261"/>
        <end position="286"/>
    </location>
</feature>
<keyword evidence="3 12" id="KW-0812">Transmembrane</keyword>
<dbReference type="SUPFAM" id="SSF54631">
    <property type="entry name" value="CBS-domain pair"/>
    <property type="match status" value="1"/>
</dbReference>
<dbReference type="GO" id="GO:0005254">
    <property type="term" value="F:chloride channel activity"/>
    <property type="evidence" value="ECO:0007669"/>
    <property type="project" value="UniProtKB-KW"/>
</dbReference>
<feature type="transmembrane region" description="Helical" evidence="12">
    <location>
        <begin position="42"/>
        <end position="64"/>
    </location>
</feature>
<gene>
    <name evidence="14" type="ORF">FBZ89_110130</name>
</gene>
<dbReference type="CDD" id="cd00400">
    <property type="entry name" value="Voltage_gated_ClC"/>
    <property type="match status" value="1"/>
</dbReference>
<evidence type="ECO:0000313" key="15">
    <source>
        <dbReference type="Proteomes" id="UP000319859"/>
    </source>
</evidence>
<feature type="transmembrane region" description="Helical" evidence="12">
    <location>
        <begin position="298"/>
        <end position="316"/>
    </location>
</feature>
<feature type="region of interest" description="Disordered" evidence="11">
    <location>
        <begin position="1"/>
        <end position="21"/>
    </location>
</feature>
<feature type="transmembrane region" description="Helical" evidence="12">
    <location>
        <begin position="91"/>
        <end position="110"/>
    </location>
</feature>
<keyword evidence="6 12" id="KW-0472">Membrane</keyword>
<sequence>MANDVVTGGAGRPMTASRTASRMAPRMAQDHVLGDFSADRRLLMLMAMAVVVGAAGAGAAWVLLRLIDLATNLFYFGRVSATPAHIGDSPWGPFMPLVPVVGCLIIGLMARYGSEKIRGHGIPEAMEAILVGRSRIQPKVALLKPLSSAISIGSGGPFGAEGPIIMTGGAIGSLFAQFFHLTDAERKTLLVAGAAAGMSATFGTPVAAMLLAVELLLFEWKPRSFIPVAIAAAVAAACRPALLGAGPLFPLADSAPLPAAGLALCALLGVLAGLGSGVLTSLVYGFEDLFGRLPLHWMWWPMIGGAVIGLGGLVDPRALGVGYDNIAGLLHGEIPPASALLLVAVKAVIWAVALGSGTSGGVLAPLLMMGGALGVLFAGAVPVGSTGEWALVGMAAMMGGTMRAPLTAMIFALELSHDVGALLPLAIACALSHGTTVLLLKRSILTEKVARRGHHIVREYVVEPFETMRVAQVMAQPVDTLPAGMPLAEALAFFSGADQATDGPKAKHRSYPVVDADGQVLGMASRTDALRWATEETTNEGWTLGDQCAGGSVAVAYDDELVGRVADRMAATDHGRLPVLSRDGNRLVGLVARRDLLAVRTVSRHQEQRREALLRLSGRQAR</sequence>
<name>A0A560FA35_9PROT</name>
<keyword evidence="4 12" id="KW-1133">Transmembrane helix</keyword>
<dbReference type="SUPFAM" id="SSF81340">
    <property type="entry name" value="Clc chloride channel"/>
    <property type="match status" value="1"/>
</dbReference>
<evidence type="ECO:0000256" key="12">
    <source>
        <dbReference type="SAM" id="Phobius"/>
    </source>
</evidence>
<keyword evidence="5" id="KW-0406">Ion transport</keyword>
<evidence type="ECO:0000256" key="2">
    <source>
        <dbReference type="ARBA" id="ARBA00022448"/>
    </source>
</evidence>
<evidence type="ECO:0000256" key="1">
    <source>
        <dbReference type="ARBA" id="ARBA00004141"/>
    </source>
</evidence>
<reference evidence="14 15" key="1">
    <citation type="submission" date="2019-06" db="EMBL/GenBank/DDBJ databases">
        <title>Genomic Encyclopedia of Type Strains, Phase IV (KMG-V): Genome sequencing to study the core and pangenomes of soil and plant-associated prokaryotes.</title>
        <authorList>
            <person name="Whitman W."/>
        </authorList>
    </citation>
    <scope>NUCLEOTIDE SEQUENCE [LARGE SCALE GENOMIC DNA]</scope>
    <source>
        <strain evidence="14 15">BR 11880</strain>
    </source>
</reference>
<dbReference type="AlphaFoldDB" id="A0A560FA35"/>
<dbReference type="InterPro" id="IPR001807">
    <property type="entry name" value="ClC"/>
</dbReference>
<feature type="domain" description="CBS" evidence="13">
    <location>
        <begin position="549"/>
        <end position="607"/>
    </location>
</feature>
<feature type="domain" description="CBS" evidence="13">
    <location>
        <begin position="474"/>
        <end position="540"/>
    </location>
</feature>
<feature type="transmembrane region" description="Helical" evidence="12">
    <location>
        <begin position="362"/>
        <end position="383"/>
    </location>
</feature>
<dbReference type="InterPro" id="IPR050368">
    <property type="entry name" value="ClC-type_chloride_channel"/>
</dbReference>
<dbReference type="InterPro" id="IPR014743">
    <property type="entry name" value="Cl-channel_core"/>
</dbReference>
<evidence type="ECO:0000256" key="5">
    <source>
        <dbReference type="ARBA" id="ARBA00023065"/>
    </source>
</evidence>
<keyword evidence="7" id="KW-0869">Chloride channel</keyword>
<evidence type="ECO:0000256" key="6">
    <source>
        <dbReference type="ARBA" id="ARBA00023136"/>
    </source>
</evidence>
<dbReference type="GO" id="GO:0034707">
    <property type="term" value="C:chloride channel complex"/>
    <property type="evidence" value="ECO:0007669"/>
    <property type="project" value="UniProtKB-KW"/>
</dbReference>
<evidence type="ECO:0000313" key="14">
    <source>
        <dbReference type="EMBL" id="TWB18481.1"/>
    </source>
</evidence>
<evidence type="ECO:0000256" key="10">
    <source>
        <dbReference type="PROSITE-ProRule" id="PRU00703"/>
    </source>
</evidence>
<dbReference type="Pfam" id="PF00571">
    <property type="entry name" value="CBS"/>
    <property type="match status" value="2"/>
</dbReference>
<dbReference type="EMBL" id="VITN01000010">
    <property type="protein sequence ID" value="TWB18481.1"/>
    <property type="molecule type" value="Genomic_DNA"/>
</dbReference>
<evidence type="ECO:0000259" key="13">
    <source>
        <dbReference type="PROSITE" id="PS51371"/>
    </source>
</evidence>
<keyword evidence="10" id="KW-0129">CBS domain</keyword>
<dbReference type="PANTHER" id="PTHR43427:SF6">
    <property type="entry name" value="CHLORIDE CHANNEL PROTEIN CLC-E"/>
    <property type="match status" value="1"/>
</dbReference>
<feature type="transmembrane region" description="Helical" evidence="12">
    <location>
        <begin position="189"/>
        <end position="213"/>
    </location>
</feature>
<dbReference type="PROSITE" id="PS51371">
    <property type="entry name" value="CBS"/>
    <property type="match status" value="2"/>
</dbReference>
<dbReference type="PANTHER" id="PTHR43427">
    <property type="entry name" value="CHLORIDE CHANNEL PROTEIN CLC-E"/>
    <property type="match status" value="1"/>
</dbReference>
<protein>
    <submittedName>
        <fullName evidence="14">H+/Cl-antiporter ClcA</fullName>
    </submittedName>
</protein>
<evidence type="ECO:0000256" key="9">
    <source>
        <dbReference type="ARBA" id="ARBA00023303"/>
    </source>
</evidence>
<evidence type="ECO:0000256" key="8">
    <source>
        <dbReference type="ARBA" id="ARBA00023214"/>
    </source>
</evidence>
<feature type="transmembrane region" description="Helical" evidence="12">
    <location>
        <begin position="390"/>
        <end position="413"/>
    </location>
</feature>
<keyword evidence="9" id="KW-0407">Ion channel</keyword>
<dbReference type="InterPro" id="IPR046342">
    <property type="entry name" value="CBS_dom_sf"/>
</dbReference>
<dbReference type="Proteomes" id="UP000319859">
    <property type="component" value="Unassembled WGS sequence"/>
</dbReference>
<dbReference type="Gene3D" id="1.10.3080.10">
    <property type="entry name" value="Clc chloride channel"/>
    <property type="match status" value="1"/>
</dbReference>
<evidence type="ECO:0000256" key="7">
    <source>
        <dbReference type="ARBA" id="ARBA00023173"/>
    </source>
</evidence>
<keyword evidence="8" id="KW-0868">Chloride</keyword>
<dbReference type="InterPro" id="IPR000644">
    <property type="entry name" value="CBS_dom"/>
</dbReference>
<proteinExistence type="predicted"/>
<comment type="subcellular location">
    <subcellularLocation>
        <location evidence="1">Membrane</location>
        <topology evidence="1">Multi-pass membrane protein</topology>
    </subcellularLocation>
</comment>
<evidence type="ECO:0000256" key="4">
    <source>
        <dbReference type="ARBA" id="ARBA00022989"/>
    </source>
</evidence>
<keyword evidence="2" id="KW-0813">Transport</keyword>
<accession>A0A560FA35</accession>
<dbReference type="Gene3D" id="3.10.580.10">
    <property type="entry name" value="CBS-domain"/>
    <property type="match status" value="1"/>
</dbReference>
<evidence type="ECO:0000256" key="11">
    <source>
        <dbReference type="SAM" id="MobiDB-lite"/>
    </source>
</evidence>